<dbReference type="InterPro" id="IPR018244">
    <property type="entry name" value="Allrgn_V5/Tpx1_CS"/>
</dbReference>
<accession>A0A9W6F3X7</accession>
<name>A0A9W6F3X7_9CHLO</name>
<dbReference type="AlphaFoldDB" id="A0A9W6F3X7"/>
<dbReference type="Gene3D" id="3.40.33.10">
    <property type="entry name" value="CAP"/>
    <property type="match status" value="1"/>
</dbReference>
<keyword evidence="3" id="KW-1185">Reference proteome</keyword>
<dbReference type="InterPro" id="IPR014044">
    <property type="entry name" value="CAP_dom"/>
</dbReference>
<evidence type="ECO:0000313" key="2">
    <source>
        <dbReference type="EMBL" id="GLC55304.1"/>
    </source>
</evidence>
<dbReference type="SMART" id="SM00198">
    <property type="entry name" value="SCP"/>
    <property type="match status" value="1"/>
</dbReference>
<dbReference type="SUPFAM" id="SSF55797">
    <property type="entry name" value="PR-1-like"/>
    <property type="match status" value="1"/>
</dbReference>
<proteinExistence type="predicted"/>
<dbReference type="PRINTS" id="PR00837">
    <property type="entry name" value="V5TPXLIKE"/>
</dbReference>
<organism evidence="2 3">
    <name type="scientific">Pleodorina starrii</name>
    <dbReference type="NCBI Taxonomy" id="330485"/>
    <lineage>
        <taxon>Eukaryota</taxon>
        <taxon>Viridiplantae</taxon>
        <taxon>Chlorophyta</taxon>
        <taxon>core chlorophytes</taxon>
        <taxon>Chlorophyceae</taxon>
        <taxon>CS clade</taxon>
        <taxon>Chlamydomonadales</taxon>
        <taxon>Volvocaceae</taxon>
        <taxon>Pleodorina</taxon>
    </lineage>
</organism>
<gene>
    <name evidence="2" type="primary">PLESTB001564</name>
    <name evidence="2" type="ORF">PLESTB_000970400</name>
</gene>
<dbReference type="GO" id="GO:0005576">
    <property type="term" value="C:extracellular region"/>
    <property type="evidence" value="ECO:0007669"/>
    <property type="project" value="InterPro"/>
</dbReference>
<reference evidence="2 3" key="1">
    <citation type="journal article" date="2023" name="Commun. Biol.">
        <title>Reorganization of the ancestral sex-determining regions during the evolution of trioecy in Pleodorina starrii.</title>
        <authorList>
            <person name="Takahashi K."/>
            <person name="Suzuki S."/>
            <person name="Kawai-Toyooka H."/>
            <person name="Yamamoto K."/>
            <person name="Hamaji T."/>
            <person name="Ootsuki R."/>
            <person name="Yamaguchi H."/>
            <person name="Kawachi M."/>
            <person name="Higashiyama T."/>
            <person name="Nozaki H."/>
        </authorList>
    </citation>
    <scope>NUCLEOTIDE SEQUENCE [LARGE SCALE GENOMIC DNA]</scope>
    <source>
        <strain evidence="2 3">NIES-4479</strain>
    </source>
</reference>
<dbReference type="Pfam" id="PF00188">
    <property type="entry name" value="CAP"/>
    <property type="match status" value="1"/>
</dbReference>
<evidence type="ECO:0000259" key="1">
    <source>
        <dbReference type="SMART" id="SM00198"/>
    </source>
</evidence>
<sequence>MIKANDVDDTCRESVGAWYSEVDAYDFDAAQPFAANWSKGVGHFTQLVWRGTSGVGCGVGINDGWGEEFVPGRFMRLKCKVVVCRYQAPGNYAGNEVFRDNGE</sequence>
<dbReference type="InterPro" id="IPR001283">
    <property type="entry name" value="CRISP-related"/>
</dbReference>
<feature type="domain" description="SCP" evidence="1">
    <location>
        <begin position="1"/>
        <end position="94"/>
    </location>
</feature>
<evidence type="ECO:0000313" key="3">
    <source>
        <dbReference type="Proteomes" id="UP001165080"/>
    </source>
</evidence>
<dbReference type="PANTHER" id="PTHR10334">
    <property type="entry name" value="CYSTEINE-RICH SECRETORY PROTEIN-RELATED"/>
    <property type="match status" value="1"/>
</dbReference>
<dbReference type="EMBL" id="BRXU01000012">
    <property type="protein sequence ID" value="GLC55304.1"/>
    <property type="molecule type" value="Genomic_DNA"/>
</dbReference>
<dbReference type="PROSITE" id="PS01009">
    <property type="entry name" value="CRISP_1"/>
    <property type="match status" value="1"/>
</dbReference>
<comment type="caution">
    <text evidence="2">The sequence shown here is derived from an EMBL/GenBank/DDBJ whole genome shotgun (WGS) entry which is preliminary data.</text>
</comment>
<protein>
    <recommendedName>
        <fullName evidence="1">SCP domain-containing protein</fullName>
    </recommendedName>
</protein>
<dbReference type="Proteomes" id="UP001165080">
    <property type="component" value="Unassembled WGS sequence"/>
</dbReference>
<dbReference type="InterPro" id="IPR035940">
    <property type="entry name" value="CAP_sf"/>
</dbReference>